<dbReference type="AlphaFoldDB" id="A0A380PZ61"/>
<accession>A0A380PZ61</accession>
<protein>
    <submittedName>
        <fullName evidence="1">Uncharacterized protein</fullName>
    </submittedName>
</protein>
<name>A0A380PZ61_YERFR</name>
<evidence type="ECO:0000313" key="2">
    <source>
        <dbReference type="Proteomes" id="UP000254835"/>
    </source>
</evidence>
<dbReference type="EMBL" id="UHJA01000001">
    <property type="protein sequence ID" value="SUP78870.1"/>
    <property type="molecule type" value="Genomic_DNA"/>
</dbReference>
<reference evidence="1 2" key="1">
    <citation type="submission" date="2018-06" db="EMBL/GenBank/DDBJ databases">
        <authorList>
            <consortium name="Pathogen Informatics"/>
            <person name="Doyle S."/>
        </authorList>
    </citation>
    <scope>NUCLEOTIDE SEQUENCE [LARGE SCALE GENOMIC DNA]</scope>
    <source>
        <strain evidence="1 2">NCTC11470</strain>
    </source>
</reference>
<proteinExistence type="predicted"/>
<dbReference type="Proteomes" id="UP000254835">
    <property type="component" value="Unassembled WGS sequence"/>
</dbReference>
<organism evidence="1 2">
    <name type="scientific">Yersinia frederiksenii</name>
    <dbReference type="NCBI Taxonomy" id="29484"/>
    <lineage>
        <taxon>Bacteria</taxon>
        <taxon>Pseudomonadati</taxon>
        <taxon>Pseudomonadota</taxon>
        <taxon>Gammaproteobacteria</taxon>
        <taxon>Enterobacterales</taxon>
        <taxon>Yersiniaceae</taxon>
        <taxon>Yersinia</taxon>
    </lineage>
</organism>
<sequence length="38" mass="4274">MCKLHYLLIVFMQSIGVREPEKMSASKAGLSQVTDFNT</sequence>
<evidence type="ECO:0000313" key="1">
    <source>
        <dbReference type="EMBL" id="SUP78870.1"/>
    </source>
</evidence>
<gene>
    <name evidence="1" type="ORF">NCTC11470_04008</name>
</gene>